<keyword evidence="3" id="KW-1185">Reference proteome</keyword>
<gene>
    <name evidence="2" type="ORF">CEXT_260671</name>
</gene>
<dbReference type="Proteomes" id="UP001054945">
    <property type="component" value="Unassembled WGS sequence"/>
</dbReference>
<feature type="compositionally biased region" description="Low complexity" evidence="1">
    <location>
        <begin position="53"/>
        <end position="62"/>
    </location>
</feature>
<proteinExistence type="predicted"/>
<evidence type="ECO:0000256" key="1">
    <source>
        <dbReference type="SAM" id="MobiDB-lite"/>
    </source>
</evidence>
<name>A0AAV4XTC6_CAEEX</name>
<dbReference type="EMBL" id="BPLR01000923">
    <property type="protein sequence ID" value="GIY98407.1"/>
    <property type="molecule type" value="Genomic_DNA"/>
</dbReference>
<sequence length="135" mass="15135">MPKISNYDSFLLVTSKFACLNSTENLDYPSTTSEITPSNDDMQATKNLEALTISTESPSSTPEDSDIPFHTSEQFSYPSPVLLKIHDPSTQECNFISIVNVDAENATEHNKIFDFRTEGWFSGVKIKVFRNVFLA</sequence>
<protein>
    <submittedName>
        <fullName evidence="2">Uncharacterized protein</fullName>
    </submittedName>
</protein>
<dbReference type="AlphaFoldDB" id="A0AAV4XTC6"/>
<organism evidence="2 3">
    <name type="scientific">Caerostris extrusa</name>
    <name type="common">Bark spider</name>
    <name type="synonym">Caerostris bankana</name>
    <dbReference type="NCBI Taxonomy" id="172846"/>
    <lineage>
        <taxon>Eukaryota</taxon>
        <taxon>Metazoa</taxon>
        <taxon>Ecdysozoa</taxon>
        <taxon>Arthropoda</taxon>
        <taxon>Chelicerata</taxon>
        <taxon>Arachnida</taxon>
        <taxon>Araneae</taxon>
        <taxon>Araneomorphae</taxon>
        <taxon>Entelegynae</taxon>
        <taxon>Araneoidea</taxon>
        <taxon>Araneidae</taxon>
        <taxon>Caerostris</taxon>
    </lineage>
</organism>
<feature type="region of interest" description="Disordered" evidence="1">
    <location>
        <begin position="53"/>
        <end position="73"/>
    </location>
</feature>
<comment type="caution">
    <text evidence="2">The sequence shown here is derived from an EMBL/GenBank/DDBJ whole genome shotgun (WGS) entry which is preliminary data.</text>
</comment>
<evidence type="ECO:0000313" key="3">
    <source>
        <dbReference type="Proteomes" id="UP001054945"/>
    </source>
</evidence>
<evidence type="ECO:0000313" key="2">
    <source>
        <dbReference type="EMBL" id="GIY98407.1"/>
    </source>
</evidence>
<accession>A0AAV4XTC6</accession>
<reference evidence="2 3" key="1">
    <citation type="submission" date="2021-06" db="EMBL/GenBank/DDBJ databases">
        <title>Caerostris extrusa draft genome.</title>
        <authorList>
            <person name="Kono N."/>
            <person name="Arakawa K."/>
        </authorList>
    </citation>
    <scope>NUCLEOTIDE SEQUENCE [LARGE SCALE GENOMIC DNA]</scope>
</reference>